<evidence type="ECO:0000313" key="4">
    <source>
        <dbReference type="EMBL" id="CBQ72130.1"/>
    </source>
</evidence>
<dbReference type="SUPFAM" id="SSF54695">
    <property type="entry name" value="POZ domain"/>
    <property type="match status" value="1"/>
</dbReference>
<dbReference type="InterPro" id="IPR044515">
    <property type="entry name" value="ABTB1"/>
</dbReference>
<dbReference type="Proteomes" id="UP000008867">
    <property type="component" value="Chromosome 3"/>
</dbReference>
<name>E6ZY23_SPORE</name>
<gene>
    <name evidence="4" type="ORF">sr10623</name>
</gene>
<dbReference type="InterPro" id="IPR000210">
    <property type="entry name" value="BTB/POZ_dom"/>
</dbReference>
<dbReference type="GO" id="GO:0000151">
    <property type="term" value="C:ubiquitin ligase complex"/>
    <property type="evidence" value="ECO:0007669"/>
    <property type="project" value="TreeGrafter"/>
</dbReference>
<evidence type="ECO:0000259" key="3">
    <source>
        <dbReference type="PROSITE" id="PS50097"/>
    </source>
</evidence>
<organism evidence="4 5">
    <name type="scientific">Sporisorium reilianum (strain SRZ2)</name>
    <name type="common">Maize head smut fungus</name>
    <dbReference type="NCBI Taxonomy" id="999809"/>
    <lineage>
        <taxon>Eukaryota</taxon>
        <taxon>Fungi</taxon>
        <taxon>Dikarya</taxon>
        <taxon>Basidiomycota</taxon>
        <taxon>Ustilaginomycotina</taxon>
        <taxon>Ustilaginomycetes</taxon>
        <taxon>Ustilaginales</taxon>
        <taxon>Ustilaginaceae</taxon>
        <taxon>Sporisorium</taxon>
    </lineage>
</organism>
<feature type="domain" description="BTB" evidence="3">
    <location>
        <begin position="6"/>
        <end position="114"/>
    </location>
</feature>
<dbReference type="PROSITE" id="PS50097">
    <property type="entry name" value="BTB"/>
    <property type="match status" value="1"/>
</dbReference>
<dbReference type="HOGENOM" id="CLU_1090606_0_0_1"/>
<keyword evidence="2" id="KW-0040">ANK repeat</keyword>
<dbReference type="AlphaFoldDB" id="E6ZY23"/>
<proteinExistence type="predicted"/>
<evidence type="ECO:0000256" key="1">
    <source>
        <dbReference type="ARBA" id="ARBA00022737"/>
    </source>
</evidence>
<sequence length="255" mass="28477">MSSADRDFVSLAPTLPAGEDRVLRVHQGILCNASSYFASLLESDFAEASDLRQESQLGDPPSSSHAQLGFPAEAILKQEGPPRPAPMVKVNDITYSQLQTLLFFIFTGEAVFQRRPYTYETSTDALDESSRASSDEFACPSYWETKVRSNSSLIESNLPWWDGHLEPASAFDMFRIADKYCIEELRSASLQHIARDISASTIKSDLEGREEIALFPEIKDVYRNFCTICLWALGSDVDKLMEEILGLDIAKLSED</sequence>
<accession>E6ZY23</accession>
<evidence type="ECO:0000313" key="5">
    <source>
        <dbReference type="Proteomes" id="UP000008867"/>
    </source>
</evidence>
<dbReference type="EMBL" id="FQ311452">
    <property type="protein sequence ID" value="CBQ72130.1"/>
    <property type="molecule type" value="Genomic_DNA"/>
</dbReference>
<dbReference type="PANTHER" id="PTHR46231:SF1">
    <property type="entry name" value="ANKYRIN REPEAT AND BTB_POZ DOMAIN-CONTAINING PROTEIN 1"/>
    <property type="match status" value="1"/>
</dbReference>
<dbReference type="VEuPathDB" id="FungiDB:sr10623"/>
<protein>
    <recommendedName>
        <fullName evidence="3">BTB domain-containing protein</fullName>
    </recommendedName>
</protein>
<dbReference type="InterPro" id="IPR011333">
    <property type="entry name" value="SKP1/BTB/POZ_sf"/>
</dbReference>
<keyword evidence="1" id="KW-0677">Repeat</keyword>
<dbReference type="GO" id="GO:0005737">
    <property type="term" value="C:cytoplasm"/>
    <property type="evidence" value="ECO:0007669"/>
    <property type="project" value="TreeGrafter"/>
</dbReference>
<dbReference type="Gene3D" id="3.30.710.10">
    <property type="entry name" value="Potassium Channel Kv1.1, Chain A"/>
    <property type="match status" value="1"/>
</dbReference>
<reference evidence="4 5" key="1">
    <citation type="journal article" date="2010" name="Science">
        <title>Pathogenicity determinants in smut fungi revealed by genome comparison.</title>
        <authorList>
            <person name="Schirawski J."/>
            <person name="Mannhaupt G."/>
            <person name="Muench K."/>
            <person name="Brefort T."/>
            <person name="Schipper K."/>
            <person name="Doehlemann G."/>
            <person name="Di Stasio M."/>
            <person name="Roessel N."/>
            <person name="Mendoza-Mendoza A."/>
            <person name="Pester D."/>
            <person name="Mueller O."/>
            <person name="Winterberg B."/>
            <person name="Meyer E."/>
            <person name="Ghareeb H."/>
            <person name="Wollenberg T."/>
            <person name="Muensterkoetter M."/>
            <person name="Wong P."/>
            <person name="Walter M."/>
            <person name="Stukenbrock E."/>
            <person name="Gueldener U."/>
            <person name="Kahmann R."/>
        </authorList>
    </citation>
    <scope>NUCLEOTIDE SEQUENCE [LARGE SCALE GENOMIC DNA]</scope>
    <source>
        <strain evidence="5">SRZ2</strain>
    </source>
</reference>
<evidence type="ECO:0000256" key="2">
    <source>
        <dbReference type="ARBA" id="ARBA00023043"/>
    </source>
</evidence>
<keyword evidence="5" id="KW-1185">Reference proteome</keyword>
<dbReference type="OrthoDB" id="6359816at2759"/>
<dbReference type="PANTHER" id="PTHR46231">
    <property type="entry name" value="ANKYRIN REPEAT AND BTB/POZ DOMAIN-CONTAINING PROTEIN 1"/>
    <property type="match status" value="1"/>
</dbReference>